<dbReference type="Pfam" id="PF01464">
    <property type="entry name" value="SLT"/>
    <property type="match status" value="1"/>
</dbReference>
<dbReference type="OrthoDB" id="5763339at2"/>
<organism evidence="4 5">
    <name type="scientific">Actibacterium pelagium</name>
    <dbReference type="NCBI Taxonomy" id="2029103"/>
    <lineage>
        <taxon>Bacteria</taxon>
        <taxon>Pseudomonadati</taxon>
        <taxon>Pseudomonadota</taxon>
        <taxon>Alphaproteobacteria</taxon>
        <taxon>Rhodobacterales</taxon>
        <taxon>Roseobacteraceae</taxon>
        <taxon>Actibacterium</taxon>
    </lineage>
</organism>
<reference evidence="4" key="1">
    <citation type="journal article" date="2014" name="Int. J. Syst. Evol. Microbiol.">
        <title>Complete genome sequence of Corynebacterium casei LMG S-19264T (=DSM 44701T), isolated from a smear-ripened cheese.</title>
        <authorList>
            <consortium name="US DOE Joint Genome Institute (JGI-PGF)"/>
            <person name="Walter F."/>
            <person name="Albersmeier A."/>
            <person name="Kalinowski J."/>
            <person name="Ruckert C."/>
        </authorList>
    </citation>
    <scope>NUCLEOTIDE SEQUENCE</scope>
    <source>
        <strain evidence="4">CGMCC 1.16012</strain>
    </source>
</reference>
<dbReference type="InterPro" id="IPR008258">
    <property type="entry name" value="Transglycosylase_SLT_dom_1"/>
</dbReference>
<dbReference type="InterPro" id="IPR023346">
    <property type="entry name" value="Lysozyme-like_dom_sf"/>
</dbReference>
<reference evidence="4" key="2">
    <citation type="submission" date="2020-09" db="EMBL/GenBank/DDBJ databases">
        <authorList>
            <person name="Sun Q."/>
            <person name="Zhou Y."/>
        </authorList>
    </citation>
    <scope>NUCLEOTIDE SEQUENCE</scope>
    <source>
        <strain evidence="4">CGMCC 1.16012</strain>
    </source>
</reference>
<dbReference type="Proteomes" id="UP000606730">
    <property type="component" value="Unassembled WGS sequence"/>
</dbReference>
<dbReference type="AlphaFoldDB" id="A0A917AFB4"/>
<evidence type="ECO:0000313" key="4">
    <source>
        <dbReference type="EMBL" id="GGE47113.1"/>
    </source>
</evidence>
<accession>A0A917AFB4</accession>
<evidence type="ECO:0000259" key="3">
    <source>
        <dbReference type="Pfam" id="PF01464"/>
    </source>
</evidence>
<feature type="chain" id="PRO_5037892972" evidence="2">
    <location>
        <begin position="21"/>
        <end position="197"/>
    </location>
</feature>
<feature type="domain" description="Transglycosylase SLT" evidence="3">
    <location>
        <begin position="84"/>
        <end position="152"/>
    </location>
</feature>
<evidence type="ECO:0000256" key="1">
    <source>
        <dbReference type="ARBA" id="ARBA00009387"/>
    </source>
</evidence>
<comment type="caution">
    <text evidence="4">The sequence shown here is derived from an EMBL/GenBank/DDBJ whole genome shotgun (WGS) entry which is preliminary data.</text>
</comment>
<dbReference type="Gene3D" id="1.10.530.10">
    <property type="match status" value="1"/>
</dbReference>
<keyword evidence="5" id="KW-1185">Reference proteome</keyword>
<comment type="similarity">
    <text evidence="1">Belongs to the virb1 family.</text>
</comment>
<sequence length="197" mass="21430">MFRYFAPIALVITSTLSACASSDADLDAATRSEVPAMRWDHLPDGDDWTGAAFTALETHGAVLPSLVPDDIQDYCPAYPDNDMEDRRAFWSGLASALAKHESTWQPDAVGGEGRWHGLLQISPGTARAYGCVARSGQALQDGPANLSCAVRIWASTVPRDGVVSSGMRGVAADWGPFHSRRKRQDIMEWTRAQDYCN</sequence>
<evidence type="ECO:0000256" key="2">
    <source>
        <dbReference type="SAM" id="SignalP"/>
    </source>
</evidence>
<protein>
    <submittedName>
        <fullName evidence="4">Lytic transglycosylase</fullName>
    </submittedName>
</protein>
<feature type="signal peptide" evidence="2">
    <location>
        <begin position="1"/>
        <end position="20"/>
    </location>
</feature>
<keyword evidence="2" id="KW-0732">Signal</keyword>
<dbReference type="PROSITE" id="PS51257">
    <property type="entry name" value="PROKAR_LIPOPROTEIN"/>
    <property type="match status" value="1"/>
</dbReference>
<gene>
    <name evidence="4" type="ORF">GCM10011517_13620</name>
</gene>
<dbReference type="SUPFAM" id="SSF53955">
    <property type="entry name" value="Lysozyme-like"/>
    <property type="match status" value="1"/>
</dbReference>
<dbReference type="EMBL" id="BMKN01000001">
    <property type="protein sequence ID" value="GGE47113.1"/>
    <property type="molecule type" value="Genomic_DNA"/>
</dbReference>
<name>A0A917AFB4_9RHOB</name>
<proteinExistence type="inferred from homology"/>
<dbReference type="RefSeq" id="WP_095595826.1">
    <property type="nucleotide sequence ID" value="NZ_BMKN01000001.1"/>
</dbReference>
<evidence type="ECO:0000313" key="5">
    <source>
        <dbReference type="Proteomes" id="UP000606730"/>
    </source>
</evidence>